<evidence type="ECO:0000313" key="4">
    <source>
        <dbReference type="EMBL" id="QDU46587.1"/>
    </source>
</evidence>
<proteinExistence type="inferred from homology"/>
<sequence>MTYFSRLSDIVTCNLNELLDREADPQAAILSILREMEAGVAGANRSVATATSNQQRIQSEIDEHRRHIAHWQDKAREELSAGHEEAARRALMRKREVEDLIAGLQQQHTAAVSTSEQLETTRRALEARLAEARRLQEQILSQSNASSANDTVDNLLNDTQVLGAEPDDNESNEVPTGRDPVIEDELAALRRELEQKD</sequence>
<protein>
    <recommendedName>
        <fullName evidence="6">Phage shock protein A</fullName>
    </recommendedName>
</protein>
<feature type="region of interest" description="Disordered" evidence="3">
    <location>
        <begin position="159"/>
        <end position="182"/>
    </location>
</feature>
<accession>A0A517ZVS8</accession>
<name>A0A517ZVS8_9PLAN</name>
<feature type="coiled-coil region" evidence="2">
    <location>
        <begin position="87"/>
        <end position="142"/>
    </location>
</feature>
<evidence type="ECO:0000256" key="1">
    <source>
        <dbReference type="ARBA" id="ARBA00043985"/>
    </source>
</evidence>
<keyword evidence="2" id="KW-0175">Coiled coil</keyword>
<dbReference type="RefSeq" id="WP_145379083.1">
    <property type="nucleotide sequence ID" value="NZ_CP036276.1"/>
</dbReference>
<dbReference type="KEGG" id="sdyn:Mal52_51080"/>
<evidence type="ECO:0000313" key="5">
    <source>
        <dbReference type="Proteomes" id="UP000319383"/>
    </source>
</evidence>
<evidence type="ECO:0000256" key="3">
    <source>
        <dbReference type="SAM" id="MobiDB-lite"/>
    </source>
</evidence>
<dbReference type="EMBL" id="CP036276">
    <property type="protein sequence ID" value="QDU46587.1"/>
    <property type="molecule type" value="Genomic_DNA"/>
</dbReference>
<dbReference type="Pfam" id="PF04012">
    <property type="entry name" value="PspA_IM30"/>
    <property type="match status" value="1"/>
</dbReference>
<reference evidence="4 5" key="1">
    <citation type="submission" date="2019-02" db="EMBL/GenBank/DDBJ databases">
        <title>Deep-cultivation of Planctomycetes and their phenomic and genomic characterization uncovers novel biology.</title>
        <authorList>
            <person name="Wiegand S."/>
            <person name="Jogler M."/>
            <person name="Boedeker C."/>
            <person name="Pinto D."/>
            <person name="Vollmers J."/>
            <person name="Rivas-Marin E."/>
            <person name="Kohn T."/>
            <person name="Peeters S.H."/>
            <person name="Heuer A."/>
            <person name="Rast P."/>
            <person name="Oberbeckmann S."/>
            <person name="Bunk B."/>
            <person name="Jeske O."/>
            <person name="Meyerdierks A."/>
            <person name="Storesund J.E."/>
            <person name="Kallscheuer N."/>
            <person name="Luecker S."/>
            <person name="Lage O.M."/>
            <person name="Pohl T."/>
            <person name="Merkel B.J."/>
            <person name="Hornburger P."/>
            <person name="Mueller R.-W."/>
            <person name="Bruemmer F."/>
            <person name="Labrenz M."/>
            <person name="Spormann A.M."/>
            <person name="Op den Camp H."/>
            <person name="Overmann J."/>
            <person name="Amann R."/>
            <person name="Jetten M.S.M."/>
            <person name="Mascher T."/>
            <person name="Medema M.H."/>
            <person name="Devos D.P."/>
            <person name="Kaster A.-K."/>
            <person name="Ovreas L."/>
            <person name="Rohde M."/>
            <person name="Galperin M.Y."/>
            <person name="Jogler C."/>
        </authorList>
    </citation>
    <scope>NUCLEOTIDE SEQUENCE [LARGE SCALE GENOMIC DNA]</scope>
    <source>
        <strain evidence="4 5">Mal52</strain>
    </source>
</reference>
<dbReference type="AlphaFoldDB" id="A0A517ZVS8"/>
<organism evidence="4 5">
    <name type="scientific">Symmachiella dynata</name>
    <dbReference type="NCBI Taxonomy" id="2527995"/>
    <lineage>
        <taxon>Bacteria</taxon>
        <taxon>Pseudomonadati</taxon>
        <taxon>Planctomycetota</taxon>
        <taxon>Planctomycetia</taxon>
        <taxon>Planctomycetales</taxon>
        <taxon>Planctomycetaceae</taxon>
        <taxon>Symmachiella</taxon>
    </lineage>
</organism>
<gene>
    <name evidence="4" type="ORF">Mal52_51080</name>
</gene>
<dbReference type="InterPro" id="IPR007157">
    <property type="entry name" value="PspA_VIPP1"/>
</dbReference>
<comment type="similarity">
    <text evidence="1">Belongs to the PspA/Vipp/IM30 family.</text>
</comment>
<dbReference type="Proteomes" id="UP000319383">
    <property type="component" value="Chromosome"/>
</dbReference>
<dbReference type="PANTHER" id="PTHR31088">
    <property type="entry name" value="MEMBRANE-ASSOCIATED PROTEIN VIPP1, CHLOROPLASTIC"/>
    <property type="match status" value="1"/>
</dbReference>
<evidence type="ECO:0000256" key="2">
    <source>
        <dbReference type="SAM" id="Coils"/>
    </source>
</evidence>
<evidence type="ECO:0008006" key="6">
    <source>
        <dbReference type="Google" id="ProtNLM"/>
    </source>
</evidence>
<keyword evidence="5" id="KW-1185">Reference proteome</keyword>
<dbReference type="PANTHER" id="PTHR31088:SF6">
    <property type="entry name" value="PHAGE SHOCK PROTEIN A"/>
    <property type="match status" value="1"/>
</dbReference>